<evidence type="ECO:0000259" key="1">
    <source>
        <dbReference type="Pfam" id="PF18480"/>
    </source>
</evidence>
<dbReference type="Pfam" id="PF18480">
    <property type="entry name" value="DUF5615"/>
    <property type="match status" value="1"/>
</dbReference>
<evidence type="ECO:0000313" key="3">
    <source>
        <dbReference type="Proteomes" id="UP001594351"/>
    </source>
</evidence>
<feature type="domain" description="DUF5615" evidence="1">
    <location>
        <begin position="6"/>
        <end position="94"/>
    </location>
</feature>
<evidence type="ECO:0000313" key="2">
    <source>
        <dbReference type="EMBL" id="MFC1851955.1"/>
    </source>
</evidence>
<name>A0ABV6Z0J3_UNCC1</name>
<keyword evidence="3" id="KW-1185">Reference proteome</keyword>
<accession>A0ABV6Z0J3</accession>
<gene>
    <name evidence="2" type="ORF">ACFL27_17320</name>
</gene>
<protein>
    <submittedName>
        <fullName evidence="2">DUF5615 family PIN-like protein</fullName>
    </submittedName>
</protein>
<dbReference type="EMBL" id="JBHPBY010000246">
    <property type="protein sequence ID" value="MFC1851955.1"/>
    <property type="molecule type" value="Genomic_DNA"/>
</dbReference>
<proteinExistence type="predicted"/>
<reference evidence="2 3" key="1">
    <citation type="submission" date="2024-09" db="EMBL/GenBank/DDBJ databases">
        <title>Laminarin stimulates single cell rates of sulfate reduction while oxygen inhibits transcriptomic activity in coastal marine sediment.</title>
        <authorList>
            <person name="Lindsay M."/>
            <person name="Orcutt B."/>
            <person name="Emerson D."/>
            <person name="Stepanauskas R."/>
            <person name="D'Angelo T."/>
        </authorList>
    </citation>
    <scope>NUCLEOTIDE SEQUENCE [LARGE SCALE GENOMIC DNA]</scope>
    <source>
        <strain evidence="2">SAG AM-311-K15</strain>
    </source>
</reference>
<dbReference type="Proteomes" id="UP001594351">
    <property type="component" value="Unassembled WGS sequence"/>
</dbReference>
<dbReference type="InterPro" id="IPR041049">
    <property type="entry name" value="DUF5615"/>
</dbReference>
<sequence length="110" mass="12663">MSQKIKFYADENVPRAVVEGLRKRGLDVLTPHDTGMLGKSDEEQLVFALNQKRVILTRDQDFLRLHSRAFNHCGIIYTSHKKSIGDIIQGMLLIYSVFDADEMKNHVEFL</sequence>
<comment type="caution">
    <text evidence="2">The sequence shown here is derived from an EMBL/GenBank/DDBJ whole genome shotgun (WGS) entry which is preliminary data.</text>
</comment>
<organism evidence="2 3">
    <name type="scientific">candidate division CSSED10-310 bacterium</name>
    <dbReference type="NCBI Taxonomy" id="2855610"/>
    <lineage>
        <taxon>Bacteria</taxon>
        <taxon>Bacteria division CSSED10-310</taxon>
    </lineage>
</organism>